<dbReference type="Gene3D" id="1.20.5.5160">
    <property type="match status" value="1"/>
</dbReference>
<dbReference type="Pfam" id="PF18101">
    <property type="entry name" value="Pan3_CK"/>
    <property type="match status" value="1"/>
</dbReference>
<feature type="compositionally biased region" description="Polar residues" evidence="7">
    <location>
        <begin position="10"/>
        <end position="31"/>
    </location>
</feature>
<comment type="subcellular location">
    <subcellularLocation>
        <location evidence="1">Cytoplasm</location>
    </subcellularLocation>
</comment>
<dbReference type="Gene3D" id="1.10.510.10">
    <property type="entry name" value="Transferase(Phosphotransferase) domain 1"/>
    <property type="match status" value="1"/>
</dbReference>
<dbReference type="PANTHER" id="PTHR12272">
    <property type="entry name" value="DEADENYLATION COMPLEX SUBUNIT PAN3"/>
    <property type="match status" value="1"/>
</dbReference>
<feature type="compositionally biased region" description="Low complexity" evidence="7">
    <location>
        <begin position="69"/>
        <end position="78"/>
    </location>
</feature>
<keyword evidence="6" id="KW-0175">Coiled coil</keyword>
<evidence type="ECO:0000259" key="8">
    <source>
        <dbReference type="PROSITE" id="PS50011"/>
    </source>
</evidence>
<reference evidence="9 10" key="1">
    <citation type="submission" date="2021-04" db="EMBL/GenBank/DDBJ databases">
        <authorList>
            <person name="Bliznina A."/>
        </authorList>
    </citation>
    <scope>NUCLEOTIDE SEQUENCE [LARGE SCALE GENOMIC DNA]</scope>
</reference>
<dbReference type="InterPro" id="IPR041332">
    <property type="entry name" value="Pan3_CK"/>
</dbReference>
<dbReference type="SUPFAM" id="SSF56112">
    <property type="entry name" value="Protein kinase-like (PK-like)"/>
    <property type="match status" value="1"/>
</dbReference>
<evidence type="ECO:0000256" key="4">
    <source>
        <dbReference type="ARBA" id="ARBA00022741"/>
    </source>
</evidence>
<keyword evidence="10" id="KW-1185">Reference proteome</keyword>
<evidence type="ECO:0000256" key="5">
    <source>
        <dbReference type="ARBA" id="ARBA00022840"/>
    </source>
</evidence>
<evidence type="ECO:0000313" key="9">
    <source>
        <dbReference type="EMBL" id="CAG5086271.1"/>
    </source>
</evidence>
<dbReference type="InterPro" id="IPR011009">
    <property type="entry name" value="Kinase-like_dom_sf"/>
</dbReference>
<evidence type="ECO:0000256" key="2">
    <source>
        <dbReference type="ARBA" id="ARBA00022490"/>
    </source>
</evidence>
<keyword evidence="4" id="KW-0547">Nucleotide-binding</keyword>
<dbReference type="PANTHER" id="PTHR12272:SF11">
    <property type="entry name" value="PAN2-PAN3 DEADENYLATION COMPLEX SUBUNIT PAN3"/>
    <property type="match status" value="1"/>
</dbReference>
<dbReference type="InterPro" id="IPR000719">
    <property type="entry name" value="Prot_kinase_dom"/>
</dbReference>
<evidence type="ECO:0000256" key="1">
    <source>
        <dbReference type="ARBA" id="ARBA00004496"/>
    </source>
</evidence>
<evidence type="ECO:0000256" key="7">
    <source>
        <dbReference type="SAM" id="MobiDB-lite"/>
    </source>
</evidence>
<dbReference type="EMBL" id="OU015568">
    <property type="protein sequence ID" value="CAG5086271.1"/>
    <property type="molecule type" value="Genomic_DNA"/>
</dbReference>
<evidence type="ECO:0000313" key="10">
    <source>
        <dbReference type="Proteomes" id="UP001158576"/>
    </source>
</evidence>
<keyword evidence="3" id="KW-0507">mRNA processing</keyword>
<gene>
    <name evidence="9" type="ORF">OKIOD_LOCUS2719</name>
</gene>
<dbReference type="InterPro" id="IPR030844">
    <property type="entry name" value="PAN3"/>
</dbReference>
<feature type="compositionally biased region" description="Basic residues" evidence="7">
    <location>
        <begin position="145"/>
        <end position="165"/>
    </location>
</feature>
<dbReference type="SMART" id="SM00220">
    <property type="entry name" value="S_TKc"/>
    <property type="match status" value="1"/>
</dbReference>
<feature type="region of interest" description="Disordered" evidence="7">
    <location>
        <begin position="1"/>
        <end position="100"/>
    </location>
</feature>
<dbReference type="PROSITE" id="PS50011">
    <property type="entry name" value="PROTEIN_KINASE_DOM"/>
    <property type="match status" value="1"/>
</dbReference>
<name>A0ABN7S1Q3_OIKDI</name>
<dbReference type="Gene3D" id="1.10.287.3700">
    <property type="match status" value="1"/>
</dbReference>
<protein>
    <submittedName>
        <fullName evidence="9">Oidioi.mRNA.OKI2018_I69.PAR.g11161.t1.cds</fullName>
    </submittedName>
</protein>
<organism evidence="9 10">
    <name type="scientific">Oikopleura dioica</name>
    <name type="common">Tunicate</name>
    <dbReference type="NCBI Taxonomy" id="34765"/>
    <lineage>
        <taxon>Eukaryota</taxon>
        <taxon>Metazoa</taxon>
        <taxon>Chordata</taxon>
        <taxon>Tunicata</taxon>
        <taxon>Appendicularia</taxon>
        <taxon>Copelata</taxon>
        <taxon>Oikopleuridae</taxon>
        <taxon>Oikopleura</taxon>
    </lineage>
</organism>
<evidence type="ECO:0000256" key="3">
    <source>
        <dbReference type="ARBA" id="ARBA00022664"/>
    </source>
</evidence>
<keyword evidence="2" id="KW-0963">Cytoplasm</keyword>
<keyword evidence="5" id="KW-0067">ATP-binding</keyword>
<proteinExistence type="predicted"/>
<accession>A0ABN7S1Q3</accession>
<dbReference type="Proteomes" id="UP001158576">
    <property type="component" value="Chromosome PAR"/>
</dbReference>
<sequence length="634" mass="71874">MTFDYGEPSNAPSYNLQSESRGLNGSHQNQFPKMEFLPGTRFPGGKIGPGGQMIPQPTPPPYNLQNNHSSSSPGFSPSNLDTTAFSRPPISAPANPYSMQSQLPRVPDPLMENNYNNLMQNNLLPAHLHHHAPGGHPLQPAFNAHHQHPGHHPTPHAHPLQHPHNNRSLQNQNGVGQLYNSMMYDYSGADYNYVRPPPQPQRPSFFMDEDIRERLLNQQFLCQLSLHDSGEELRLPREVNTYHLTEKGSILTNSYHELYPLKKEQKSSTLHPMVTSLFRANNRDGLQYTLKRIHACTSVSRSGQQTIDKWKSIRHANIVRLHEVFTTKAFQDNSLVLIYDFHPAAESALDLFFRQSHHMGPKHKPLLKESVIWSLIIQITSALRTIHAHGLAYRCLELSKIIFIGKKRVKLAGIAVTDLLQGTGESLARNQQRDLTSLGYVILSLTSNNLIKGHHEQIGKLLDFVSKKYSKDLHSLISQLVLSGAGMPMNRRIRNINDLMPLIGARFYTMVDDALVRGDEIENQLSYTLENGRLFRLICKLGVADRGEYGQYETGDRYLLKLFRNYLFHQVGPNGTPFMDLFHVINCLNKLDSASSERFVMNSRDNENVLVVSYADIHHALQKCFQEQLDHPPS</sequence>
<feature type="domain" description="Protein kinase" evidence="8">
    <location>
        <begin position="244"/>
        <end position="559"/>
    </location>
</feature>
<feature type="region of interest" description="Disordered" evidence="7">
    <location>
        <begin position="145"/>
        <end position="169"/>
    </location>
</feature>
<evidence type="ECO:0000256" key="6">
    <source>
        <dbReference type="ARBA" id="ARBA00023054"/>
    </source>
</evidence>